<reference evidence="4" key="1">
    <citation type="journal article" date="2019" name="Int. J. Syst. Evol. Microbiol.">
        <title>The Global Catalogue of Microorganisms (GCM) 10K type strain sequencing project: providing services to taxonomists for standard genome sequencing and annotation.</title>
        <authorList>
            <consortium name="The Broad Institute Genomics Platform"/>
            <consortium name="The Broad Institute Genome Sequencing Center for Infectious Disease"/>
            <person name="Wu L."/>
            <person name="Ma J."/>
        </authorList>
    </citation>
    <scope>NUCLEOTIDE SEQUENCE [LARGE SCALE GENOMIC DNA]</scope>
    <source>
        <strain evidence="4">KCTC 42211</strain>
    </source>
</reference>
<keyword evidence="2" id="KW-0732">Signal</keyword>
<evidence type="ECO:0008006" key="5">
    <source>
        <dbReference type="Google" id="ProtNLM"/>
    </source>
</evidence>
<evidence type="ECO:0000313" key="3">
    <source>
        <dbReference type="EMBL" id="MFC3659810.1"/>
    </source>
</evidence>
<dbReference type="RefSeq" id="WP_386708071.1">
    <property type="nucleotide sequence ID" value="NZ_JBHRYF010000002.1"/>
</dbReference>
<evidence type="ECO:0000256" key="2">
    <source>
        <dbReference type="SAM" id="SignalP"/>
    </source>
</evidence>
<dbReference type="PROSITE" id="PS51257">
    <property type="entry name" value="PROKAR_LIPOPROTEIN"/>
    <property type="match status" value="1"/>
</dbReference>
<dbReference type="Proteomes" id="UP001595724">
    <property type="component" value="Unassembled WGS sequence"/>
</dbReference>
<gene>
    <name evidence="3" type="ORF">ACFOM9_06920</name>
</gene>
<feature type="chain" id="PRO_5047224476" description="DUF3106 domain-containing protein" evidence="2">
    <location>
        <begin position="33"/>
        <end position="151"/>
    </location>
</feature>
<evidence type="ECO:0000313" key="4">
    <source>
        <dbReference type="Proteomes" id="UP001595724"/>
    </source>
</evidence>
<proteinExistence type="predicted"/>
<name>A0ABV7US67_9GAMM</name>
<comment type="caution">
    <text evidence="3">The sequence shown here is derived from an EMBL/GenBank/DDBJ whole genome shotgun (WGS) entry which is preliminary data.</text>
</comment>
<evidence type="ECO:0000256" key="1">
    <source>
        <dbReference type="SAM" id="MobiDB-lite"/>
    </source>
</evidence>
<accession>A0ABV7US67</accession>
<feature type="region of interest" description="Disordered" evidence="1">
    <location>
        <begin position="121"/>
        <end position="151"/>
    </location>
</feature>
<dbReference type="EMBL" id="JBHRYF010000002">
    <property type="protein sequence ID" value="MFC3659810.1"/>
    <property type="molecule type" value="Genomic_DNA"/>
</dbReference>
<protein>
    <recommendedName>
        <fullName evidence="5">DUF3106 domain-containing protein</fullName>
    </recommendedName>
</protein>
<feature type="signal peptide" evidence="2">
    <location>
        <begin position="1"/>
        <end position="32"/>
    </location>
</feature>
<organism evidence="3 4">
    <name type="scientific">Luteimonas notoginsengisoli</name>
    <dbReference type="NCBI Taxonomy" id="1578200"/>
    <lineage>
        <taxon>Bacteria</taxon>
        <taxon>Pseudomonadati</taxon>
        <taxon>Pseudomonadota</taxon>
        <taxon>Gammaproteobacteria</taxon>
        <taxon>Lysobacterales</taxon>
        <taxon>Lysobacteraceae</taxon>
        <taxon>Luteimonas</taxon>
    </lineage>
</organism>
<sequence length="151" mass="16532">MSRTSVPRGRAPAHAFAFALLAVLACSRPVSAQTPQTQPARGEPPQEAVETLDALHVTAQRPPTAQQRLQEHLQRNWHPPRSAEQFGLDGGVPAWLGQQLLRGMTATARTLPGWKRQIQPAIARPPPLDDEQMDRSQAWEAAPPSHGAQPR</sequence>
<keyword evidence="4" id="KW-1185">Reference proteome</keyword>